<evidence type="ECO:0000256" key="2">
    <source>
        <dbReference type="ARBA" id="ARBA00022723"/>
    </source>
</evidence>
<dbReference type="Proteomes" id="UP000319257">
    <property type="component" value="Unassembled WGS sequence"/>
</dbReference>
<keyword evidence="3" id="KW-0862">Zinc</keyword>
<dbReference type="Gene3D" id="4.10.240.10">
    <property type="entry name" value="Zn(2)-C6 fungal-type DNA-binding domain"/>
    <property type="match status" value="1"/>
</dbReference>
<comment type="subcellular location">
    <subcellularLocation>
        <location evidence="1">Nucleus</location>
    </subcellularLocation>
</comment>
<dbReference type="InParanoid" id="A0A507B1J8"/>
<reference evidence="9 10" key="1">
    <citation type="submission" date="2019-06" db="EMBL/GenBank/DDBJ databases">
        <title>Draft genome sequence of the filamentous fungus Phialemoniopsis curvata isolated from diesel fuel.</title>
        <authorList>
            <person name="Varaljay V.A."/>
            <person name="Lyon W.J."/>
            <person name="Crouch A.L."/>
            <person name="Drake C.E."/>
            <person name="Hollomon J.M."/>
            <person name="Nadeau L.J."/>
            <person name="Nunn H.S."/>
            <person name="Stevenson B.S."/>
            <person name="Bojanowski C.L."/>
            <person name="Crookes-Goodson W.J."/>
        </authorList>
    </citation>
    <scope>NUCLEOTIDE SEQUENCE [LARGE SCALE GENOMIC DNA]</scope>
    <source>
        <strain evidence="9 10">D216</strain>
    </source>
</reference>
<keyword evidence="5" id="KW-0238">DNA-binding</keyword>
<dbReference type="GO" id="GO:0045944">
    <property type="term" value="P:positive regulation of transcription by RNA polymerase II"/>
    <property type="evidence" value="ECO:0007669"/>
    <property type="project" value="TreeGrafter"/>
</dbReference>
<dbReference type="PROSITE" id="PS50048">
    <property type="entry name" value="ZN2_CY6_FUNGAL_2"/>
    <property type="match status" value="1"/>
</dbReference>
<keyword evidence="7" id="KW-0539">Nucleus</keyword>
<dbReference type="AlphaFoldDB" id="A0A507B1J8"/>
<dbReference type="PROSITE" id="PS00463">
    <property type="entry name" value="ZN2_CY6_FUNGAL_1"/>
    <property type="match status" value="1"/>
</dbReference>
<comment type="caution">
    <text evidence="9">The sequence shown here is derived from an EMBL/GenBank/DDBJ whole genome shotgun (WGS) entry which is preliminary data.</text>
</comment>
<keyword evidence="2" id="KW-0479">Metal-binding</keyword>
<dbReference type="SUPFAM" id="SSF57701">
    <property type="entry name" value="Zn2/Cys6 DNA-binding domain"/>
    <property type="match status" value="1"/>
</dbReference>
<evidence type="ECO:0000256" key="6">
    <source>
        <dbReference type="ARBA" id="ARBA00023163"/>
    </source>
</evidence>
<protein>
    <recommendedName>
        <fullName evidence="8">Zn(2)-C6 fungal-type domain-containing protein</fullName>
    </recommendedName>
</protein>
<dbReference type="Pfam" id="PF04082">
    <property type="entry name" value="Fungal_trans"/>
    <property type="match status" value="1"/>
</dbReference>
<name>A0A507B1J8_9PEZI</name>
<dbReference type="RefSeq" id="XP_030998686.1">
    <property type="nucleotide sequence ID" value="XM_031137848.1"/>
</dbReference>
<dbReference type="GO" id="GO:0005634">
    <property type="term" value="C:nucleus"/>
    <property type="evidence" value="ECO:0007669"/>
    <property type="project" value="UniProtKB-SubCell"/>
</dbReference>
<dbReference type="GO" id="GO:0006351">
    <property type="term" value="P:DNA-templated transcription"/>
    <property type="evidence" value="ECO:0007669"/>
    <property type="project" value="InterPro"/>
</dbReference>
<keyword evidence="4" id="KW-0805">Transcription regulation</keyword>
<dbReference type="EMBL" id="SKBQ01000015">
    <property type="protein sequence ID" value="TPX16975.1"/>
    <property type="molecule type" value="Genomic_DNA"/>
</dbReference>
<dbReference type="PANTHER" id="PTHR47782:SF1">
    <property type="entry name" value="PYRIMIDINE PATHWAY REGULATORY PROTEIN 1"/>
    <property type="match status" value="1"/>
</dbReference>
<dbReference type="InterPro" id="IPR036864">
    <property type="entry name" value="Zn2-C6_fun-type_DNA-bd_sf"/>
</dbReference>
<feature type="domain" description="Zn(2)-C6 fungal-type" evidence="8">
    <location>
        <begin position="24"/>
        <end position="55"/>
    </location>
</feature>
<dbReference type="Pfam" id="PF00172">
    <property type="entry name" value="Zn_clus"/>
    <property type="match status" value="1"/>
</dbReference>
<evidence type="ECO:0000256" key="7">
    <source>
        <dbReference type="ARBA" id="ARBA00023242"/>
    </source>
</evidence>
<dbReference type="CDD" id="cd12148">
    <property type="entry name" value="fungal_TF_MHR"/>
    <property type="match status" value="1"/>
</dbReference>
<organism evidence="9 10">
    <name type="scientific">Thyridium curvatum</name>
    <dbReference type="NCBI Taxonomy" id="1093900"/>
    <lineage>
        <taxon>Eukaryota</taxon>
        <taxon>Fungi</taxon>
        <taxon>Dikarya</taxon>
        <taxon>Ascomycota</taxon>
        <taxon>Pezizomycotina</taxon>
        <taxon>Sordariomycetes</taxon>
        <taxon>Sordariomycetidae</taxon>
        <taxon>Thyridiales</taxon>
        <taxon>Thyridiaceae</taxon>
        <taxon>Thyridium</taxon>
    </lineage>
</organism>
<keyword evidence="6" id="KW-0804">Transcription</keyword>
<sequence>MATTGEVQQEYPEDLREMLANLPACLRCRAKHRKCDVLLPRCRNCAKAGVEDCVYHDHILGSELKRSAIVPLMQRLQKLRRERNKIAQGAPTIDSKTAFPSRAIPLFFGESACIPRSSAAPQQPVGLDSGSDLSSLLYAELLSNQQDMPRMSSELHNHLSHHFATHIHALYPILDVRDLEVSRSEQARSIPSSSRDFTQNMICAISCASLSDQGLRAQDLIPLACNFYEKAMERIQDVTDNVSVLTLRSTALLALFSLFVPKQGNFTQLISLAARLCLDLGIQKTEDVALRKLYLSVICMERQVALTLDRPWLLPTIDANPGSREPVDLLWWMLSLQCTQRRKSSEEAQTYPNPSLDELDIVIHQLQLHIPDLLAVLRQTQLAMAEASFANTSGTTQTAAASLINTYYTTPCLPTCLLPHWVFKATSICSNEPSSAAYRHGLLLLDRHRARWPGCVSLIHKLEETTG</sequence>
<evidence type="ECO:0000256" key="1">
    <source>
        <dbReference type="ARBA" id="ARBA00004123"/>
    </source>
</evidence>
<evidence type="ECO:0000313" key="10">
    <source>
        <dbReference type="Proteomes" id="UP000319257"/>
    </source>
</evidence>
<evidence type="ECO:0000256" key="4">
    <source>
        <dbReference type="ARBA" id="ARBA00023015"/>
    </source>
</evidence>
<dbReference type="InterPro" id="IPR001138">
    <property type="entry name" value="Zn2Cys6_DnaBD"/>
</dbReference>
<dbReference type="SMART" id="SM00066">
    <property type="entry name" value="GAL4"/>
    <property type="match status" value="1"/>
</dbReference>
<dbReference type="OrthoDB" id="25921at2759"/>
<accession>A0A507B1J8</accession>
<dbReference type="InterPro" id="IPR007219">
    <property type="entry name" value="XnlR_reg_dom"/>
</dbReference>
<dbReference type="GO" id="GO:0043565">
    <property type="term" value="F:sequence-specific DNA binding"/>
    <property type="evidence" value="ECO:0007669"/>
    <property type="project" value="TreeGrafter"/>
</dbReference>
<dbReference type="GO" id="GO:0000981">
    <property type="term" value="F:DNA-binding transcription factor activity, RNA polymerase II-specific"/>
    <property type="evidence" value="ECO:0007669"/>
    <property type="project" value="InterPro"/>
</dbReference>
<evidence type="ECO:0000256" key="5">
    <source>
        <dbReference type="ARBA" id="ARBA00023125"/>
    </source>
</evidence>
<gene>
    <name evidence="9" type="ORF">E0L32_003537</name>
</gene>
<dbReference type="InterPro" id="IPR052202">
    <property type="entry name" value="Yeast_MetPath_Reg"/>
</dbReference>
<dbReference type="CDD" id="cd00067">
    <property type="entry name" value="GAL4"/>
    <property type="match status" value="1"/>
</dbReference>
<evidence type="ECO:0000313" key="9">
    <source>
        <dbReference type="EMBL" id="TPX16975.1"/>
    </source>
</evidence>
<dbReference type="PANTHER" id="PTHR47782">
    <property type="entry name" value="ZN(II)2CYS6 TRANSCRIPTION FACTOR (EUROFUNG)-RELATED"/>
    <property type="match status" value="1"/>
</dbReference>
<evidence type="ECO:0000259" key="8">
    <source>
        <dbReference type="PROSITE" id="PS50048"/>
    </source>
</evidence>
<dbReference type="GeneID" id="41970984"/>
<dbReference type="GO" id="GO:0008270">
    <property type="term" value="F:zinc ion binding"/>
    <property type="evidence" value="ECO:0007669"/>
    <property type="project" value="InterPro"/>
</dbReference>
<proteinExistence type="predicted"/>
<keyword evidence="10" id="KW-1185">Reference proteome</keyword>
<evidence type="ECO:0000256" key="3">
    <source>
        <dbReference type="ARBA" id="ARBA00022833"/>
    </source>
</evidence>